<gene>
    <name evidence="3" type="ORF">FYC62_02440</name>
</gene>
<evidence type="ECO:0000313" key="4">
    <source>
        <dbReference type="Proteomes" id="UP000323653"/>
    </source>
</evidence>
<evidence type="ECO:0000256" key="1">
    <source>
        <dbReference type="SAM" id="Phobius"/>
    </source>
</evidence>
<dbReference type="InterPro" id="IPR037185">
    <property type="entry name" value="EmrE-like"/>
</dbReference>
<evidence type="ECO:0000259" key="2">
    <source>
        <dbReference type="Pfam" id="PF00892"/>
    </source>
</evidence>
<protein>
    <submittedName>
        <fullName evidence="3">DMT family transporter</fullName>
    </submittedName>
</protein>
<dbReference type="Pfam" id="PF00892">
    <property type="entry name" value="EamA"/>
    <property type="match status" value="2"/>
</dbReference>
<dbReference type="GO" id="GO:0016020">
    <property type="term" value="C:membrane"/>
    <property type="evidence" value="ECO:0007669"/>
    <property type="project" value="InterPro"/>
</dbReference>
<feature type="domain" description="EamA" evidence="2">
    <location>
        <begin position="8"/>
        <end position="136"/>
    </location>
</feature>
<dbReference type="InterPro" id="IPR000620">
    <property type="entry name" value="EamA_dom"/>
</dbReference>
<feature type="transmembrane region" description="Helical" evidence="1">
    <location>
        <begin position="236"/>
        <end position="257"/>
    </location>
</feature>
<sequence>MKFKLSNVLILHLTVFVWGFTAILGALISINETHLTWYRVLIAFSSLYLWFKYKKINFSVNKEQFIKLFLTGGIVGLHWILFFGAIKASTVSVAMVCLSSLTLFTAVLEPLFSSKSVSKLEILVGFLIIVGIYMIFKFETEYETGIIMGISSAFCASIFSIINAKQVKNRAATVITYYELIGAFCWISFYLLLTNGYTKAMILDLSDIVYLLILGTICTSVAYVAGVMVMKELSAFRVALITNLEPVYAIILALFIFGKDEQMTNGFYVGASIILATIFLYPIVKTQLEKRQLSKNLHP</sequence>
<dbReference type="SUPFAM" id="SSF103481">
    <property type="entry name" value="Multidrug resistance efflux transporter EmrE"/>
    <property type="match status" value="2"/>
</dbReference>
<feature type="transmembrane region" description="Helical" evidence="1">
    <location>
        <begin position="91"/>
        <end position="108"/>
    </location>
</feature>
<proteinExistence type="predicted"/>
<dbReference type="PANTHER" id="PTHR22911:SF79">
    <property type="entry name" value="MOBA-LIKE NTP TRANSFERASE DOMAIN-CONTAINING PROTEIN"/>
    <property type="match status" value="1"/>
</dbReference>
<dbReference type="RefSeq" id="WP_149073778.1">
    <property type="nucleotide sequence ID" value="NZ_CP043329.1"/>
</dbReference>
<organism evidence="3 4">
    <name type="scientific">Pedobacter aquae</name>
    <dbReference type="NCBI Taxonomy" id="2605747"/>
    <lineage>
        <taxon>Bacteria</taxon>
        <taxon>Pseudomonadati</taxon>
        <taxon>Bacteroidota</taxon>
        <taxon>Sphingobacteriia</taxon>
        <taxon>Sphingobacteriales</taxon>
        <taxon>Sphingobacteriaceae</taxon>
        <taxon>Pedobacter</taxon>
    </lineage>
</organism>
<feature type="transmembrane region" description="Helical" evidence="1">
    <location>
        <begin position="36"/>
        <end position="53"/>
    </location>
</feature>
<keyword evidence="1" id="KW-0812">Transmembrane</keyword>
<feature type="transmembrane region" description="Helical" evidence="1">
    <location>
        <begin position="174"/>
        <end position="193"/>
    </location>
</feature>
<feature type="transmembrane region" description="Helical" evidence="1">
    <location>
        <begin position="7"/>
        <end position="30"/>
    </location>
</feature>
<dbReference type="EMBL" id="CP043329">
    <property type="protein sequence ID" value="QEK50650.1"/>
    <property type="molecule type" value="Genomic_DNA"/>
</dbReference>
<feature type="transmembrane region" description="Helical" evidence="1">
    <location>
        <begin position="65"/>
        <end position="85"/>
    </location>
</feature>
<name>A0A5C0VHF3_9SPHI</name>
<feature type="domain" description="EamA" evidence="2">
    <location>
        <begin position="144"/>
        <end position="280"/>
    </location>
</feature>
<keyword evidence="1" id="KW-1133">Transmembrane helix</keyword>
<reference evidence="3 4" key="1">
    <citation type="submission" date="2019-08" db="EMBL/GenBank/DDBJ databases">
        <title>Pedobacter sp. nov., isolated from Han river, South Korea.</title>
        <authorList>
            <person name="Lee D.-H."/>
            <person name="Kim Y.-S."/>
            <person name="Hwang E.-M."/>
            <person name="Le Tran T.C."/>
            <person name="Cha C.-J."/>
        </authorList>
    </citation>
    <scope>NUCLEOTIDE SEQUENCE [LARGE SCALE GENOMIC DNA]</scope>
    <source>
        <strain evidence="3 4">CJ43</strain>
    </source>
</reference>
<feature type="transmembrane region" description="Helical" evidence="1">
    <location>
        <begin position="263"/>
        <end position="284"/>
    </location>
</feature>
<dbReference type="PANTHER" id="PTHR22911">
    <property type="entry name" value="ACYL-MALONYL CONDENSING ENZYME-RELATED"/>
    <property type="match status" value="1"/>
</dbReference>
<evidence type="ECO:0000313" key="3">
    <source>
        <dbReference type="EMBL" id="QEK50650.1"/>
    </source>
</evidence>
<feature type="transmembrane region" description="Helical" evidence="1">
    <location>
        <begin position="120"/>
        <end position="136"/>
    </location>
</feature>
<feature type="transmembrane region" description="Helical" evidence="1">
    <location>
        <begin position="208"/>
        <end position="229"/>
    </location>
</feature>
<keyword evidence="4" id="KW-1185">Reference proteome</keyword>
<feature type="transmembrane region" description="Helical" evidence="1">
    <location>
        <begin position="142"/>
        <end position="162"/>
    </location>
</feature>
<accession>A0A5C0VHF3</accession>
<keyword evidence="1" id="KW-0472">Membrane</keyword>
<dbReference type="Proteomes" id="UP000323653">
    <property type="component" value="Chromosome"/>
</dbReference>
<dbReference type="KEGG" id="pej:FYC62_02440"/>
<dbReference type="AlphaFoldDB" id="A0A5C0VHF3"/>